<feature type="compositionally biased region" description="Basic and acidic residues" evidence="2">
    <location>
        <begin position="198"/>
        <end position="216"/>
    </location>
</feature>
<feature type="compositionally biased region" description="Acidic residues" evidence="2">
    <location>
        <begin position="618"/>
        <end position="632"/>
    </location>
</feature>
<feature type="coiled-coil region" evidence="1">
    <location>
        <begin position="935"/>
        <end position="1000"/>
    </location>
</feature>
<evidence type="ECO:0000256" key="2">
    <source>
        <dbReference type="SAM" id="MobiDB-lite"/>
    </source>
</evidence>
<feature type="region of interest" description="Disordered" evidence="2">
    <location>
        <begin position="841"/>
        <end position="906"/>
    </location>
</feature>
<reference evidence="3 4" key="1">
    <citation type="submission" date="2016-02" db="EMBL/GenBank/DDBJ databases">
        <title>Genome analysis of coral dinoflagellate symbionts highlights evolutionary adaptations to a symbiotic lifestyle.</title>
        <authorList>
            <person name="Aranda M."/>
            <person name="Li Y."/>
            <person name="Liew Y.J."/>
            <person name="Baumgarten S."/>
            <person name="Simakov O."/>
            <person name="Wilson M."/>
            <person name="Piel J."/>
            <person name="Ashoor H."/>
            <person name="Bougouffa S."/>
            <person name="Bajic V.B."/>
            <person name="Ryu T."/>
            <person name="Ravasi T."/>
            <person name="Bayer T."/>
            <person name="Micklem G."/>
            <person name="Kim H."/>
            <person name="Bhak J."/>
            <person name="Lajeunesse T.C."/>
            <person name="Voolstra C.R."/>
        </authorList>
    </citation>
    <scope>NUCLEOTIDE SEQUENCE [LARGE SCALE GENOMIC DNA]</scope>
    <source>
        <strain evidence="3 4">CCMP2467</strain>
    </source>
</reference>
<evidence type="ECO:0000313" key="3">
    <source>
        <dbReference type="EMBL" id="OLQ03220.1"/>
    </source>
</evidence>
<organism evidence="3 4">
    <name type="scientific">Symbiodinium microadriaticum</name>
    <name type="common">Dinoflagellate</name>
    <name type="synonym">Zooxanthella microadriatica</name>
    <dbReference type="NCBI Taxonomy" id="2951"/>
    <lineage>
        <taxon>Eukaryota</taxon>
        <taxon>Sar</taxon>
        <taxon>Alveolata</taxon>
        <taxon>Dinophyceae</taxon>
        <taxon>Suessiales</taxon>
        <taxon>Symbiodiniaceae</taxon>
        <taxon>Symbiodinium</taxon>
    </lineage>
</organism>
<dbReference type="AlphaFoldDB" id="A0A1Q9E725"/>
<dbReference type="Proteomes" id="UP000186817">
    <property type="component" value="Unassembled WGS sequence"/>
</dbReference>
<feature type="compositionally biased region" description="Acidic residues" evidence="2">
    <location>
        <begin position="148"/>
        <end position="157"/>
    </location>
</feature>
<evidence type="ECO:0000256" key="1">
    <source>
        <dbReference type="SAM" id="Coils"/>
    </source>
</evidence>
<feature type="compositionally biased region" description="Basic and acidic residues" evidence="2">
    <location>
        <begin position="861"/>
        <end position="872"/>
    </location>
</feature>
<feature type="compositionally biased region" description="Basic and acidic residues" evidence="2">
    <location>
        <begin position="889"/>
        <end position="899"/>
    </location>
</feature>
<feature type="compositionally biased region" description="Low complexity" evidence="2">
    <location>
        <begin position="1033"/>
        <end position="1044"/>
    </location>
</feature>
<feature type="compositionally biased region" description="Gly residues" evidence="2">
    <location>
        <begin position="597"/>
        <end position="610"/>
    </location>
</feature>
<dbReference type="EMBL" id="LSRX01000242">
    <property type="protein sequence ID" value="OLQ03220.1"/>
    <property type="molecule type" value="Genomic_DNA"/>
</dbReference>
<gene>
    <name evidence="3" type="ORF">AK812_SmicGene13864</name>
</gene>
<name>A0A1Q9E725_SYMMI</name>
<protein>
    <submittedName>
        <fullName evidence="3">Uncharacterized protein</fullName>
    </submittedName>
</protein>
<dbReference type="OrthoDB" id="428045at2759"/>
<proteinExistence type="predicted"/>
<feature type="region of interest" description="Disordered" evidence="2">
    <location>
        <begin position="1012"/>
        <end position="1046"/>
    </location>
</feature>
<keyword evidence="4" id="KW-1185">Reference proteome</keyword>
<keyword evidence="1" id="KW-0175">Coiled coil</keyword>
<feature type="compositionally biased region" description="Acidic residues" evidence="2">
    <location>
        <begin position="1222"/>
        <end position="1241"/>
    </location>
</feature>
<feature type="region of interest" description="Disordered" evidence="2">
    <location>
        <begin position="148"/>
        <end position="216"/>
    </location>
</feature>
<sequence length="1241" mass="136834">MVPSAMIAVMHELLVALSSTMKRYYDKATMGIVMVQVPTSLLDDGGSRSGERETPWIFKRCSTEASKLISLLMLPMHGSVVFRKLGLEVDPSTVAKKQQMQEKKAAKDVSVKSRVFAELRAKLHENEQLQTEPVDEDETLDDVAEDVEMADDVDDENPEGRLNPRKRKMTEQQAQGRRVEPASGKKAMLKSLGSGYSDEEKKLSTPVKHSLDGQEQRPKTALDDFLCAMNFVMDEIRQECELAWTESGLTGKPLKDMRQKEEVGLQGTLAFCTMMWLEFVWTQKVNVNGKQHRIYSSLRSELQSVVRAAHVKLTTTGQPSGMKADAVDALSLGQMLVNQFAKTPVKTVVFNDEEDASVHRVAQVMATNYDGVVVPIQDYIKKVIRMPLLMHDVPRESLVNIAATCVHNSMELCDVLGKIETEVGKFLPWQCVAFAGDVSECYVARHHFVEQTGKVFGDVATLELYLSSRLRYLFYTLDQCLGLPNFSLTTRAEHLPNVLKHVVALMNNVHDDTFDATPQAFKKSLASVSVLVAADVLMCKSQWCRTWAKLLLHASTLSQLEASARDLMGLPTAPEQASKADPAAEANAGASKLPEGDGPGQGGEGDGPGDGTDKTVPEEDEDEPVDPTDPDDATNTGIETLDSFQKGLSLSRINRFHIKTTIMSGSAHAEILGLKQVNSIFVRKLELHLENALWRIAGKLESSQDMVVRVCEPNKHDVFVMNYPALHGRQQLPFMGRVVQGGSQAGSSQHFLCKVFGLNFYVEQLPEKHGISAPAWSCKVVTRADLAFWEIVRANFRVIIRRGDATEWHGLGLGDGENAPSDSDLANLDLKVLIPHDVAREKKDPGLGARVPGAADDEDDANRKPHEDRDTQDINVPHVLETAPSTETETDRLEKKGQEDMGPGSNPTPNVMPGIHIDFHVDYLTPVANLDDKLQAELRTRREKAEKSARQLLEKSVKKVAKKGAKWDHITDAQERAAVIEQQMQNEQEADRLAKEAVEKCTMATTVTLTRMASADERTSRSQRSKQMQEALQHAQQEAKGQQQPSIVDDDMAGNGYGMLAAVCAAEQAAVAGGQGGMERLQVKDMKMAANEELGAKNLMALKEASDKPVTKVISEAQIMQYTPTEEEEEEEEEKLGHPAPGIAKQAAKGAAVVVFRKSQTAWAFYSISLPLCTAHALSLDDDEDDEEEAMPPQVPAKAPEAEETGRKVKRKATPWTKAAPDAEDEEEEEEEEEEGANVDK</sequence>
<feature type="region of interest" description="Disordered" evidence="2">
    <location>
        <begin position="573"/>
        <end position="638"/>
    </location>
</feature>
<comment type="caution">
    <text evidence="3">The sequence shown here is derived from an EMBL/GenBank/DDBJ whole genome shotgun (WGS) entry which is preliminary data.</text>
</comment>
<accession>A0A1Q9E725</accession>
<evidence type="ECO:0000313" key="4">
    <source>
        <dbReference type="Proteomes" id="UP000186817"/>
    </source>
</evidence>
<feature type="compositionally biased region" description="Acidic residues" evidence="2">
    <location>
        <begin position="1181"/>
        <end position="1190"/>
    </location>
</feature>
<feature type="region of interest" description="Disordered" evidence="2">
    <location>
        <begin position="1181"/>
        <end position="1241"/>
    </location>
</feature>